<geneLocation type="plasmid" evidence="1 2">
    <name>pAzo01</name>
</geneLocation>
<keyword evidence="2" id="KW-1185">Reference proteome</keyword>
<evidence type="ECO:0000313" key="2">
    <source>
        <dbReference type="Proteomes" id="UP000001511"/>
    </source>
</evidence>
<dbReference type="EMBL" id="CP002060">
    <property type="protein sequence ID" value="ADI66292.1"/>
    <property type="molecule type" value="Genomic_DNA"/>
</dbReference>
<accession>D7E5N3</accession>
<protein>
    <submittedName>
        <fullName evidence="1">Uncharacterized protein</fullName>
    </submittedName>
</protein>
<proteinExistence type="predicted"/>
<dbReference type="HOGENOM" id="CLU_2260845_0_0_3"/>
<reference evidence="1 2" key="1">
    <citation type="journal article" date="2010" name="PLoS ONE">
        <title>Genome erosion in a nitrogen-fixing vertically transmitted endosymbiotic multicellular cyanobacterium.</title>
        <authorList>
            <person name="Ran L."/>
            <person name="Larsson J."/>
            <person name="Vigil-Stenman T."/>
            <person name="Nylander J.A."/>
            <person name="Ininbergs K."/>
            <person name="Zheng W.W."/>
            <person name="Lapidus A."/>
            <person name="Lowry S."/>
            <person name="Haselkorn R."/>
            <person name="Bergman B."/>
        </authorList>
    </citation>
    <scope>NUCLEOTIDE SEQUENCE [LARGE SCALE GENOMIC DNA]</scope>
    <source>
        <strain evidence="2">0708</strain>
        <plasmid evidence="2">Plasmid pAzo01</plasmid>
    </source>
</reference>
<name>D7E5N3_NOSA0</name>
<dbReference type="Proteomes" id="UP000001511">
    <property type="component" value="Plasmid pAzo01"/>
</dbReference>
<sequence length="103" mass="12451">MRQHSYPSVHSDLKIEFLELVNKWLFPIENQEDFQECTERYTKITVYSQNTGWWEMSLEEISFTEQFLLSLIGYGYPQEDRESFFKFIPGKLVTVDKINWDKL</sequence>
<gene>
    <name evidence="1" type="ordered locus">Aazo_5298</name>
</gene>
<organism evidence="1 2">
    <name type="scientific">Nostoc azollae (strain 0708)</name>
    <name type="common">Anabaena azollae (strain 0708)</name>
    <dbReference type="NCBI Taxonomy" id="551115"/>
    <lineage>
        <taxon>Bacteria</taxon>
        <taxon>Bacillati</taxon>
        <taxon>Cyanobacteriota</taxon>
        <taxon>Cyanophyceae</taxon>
        <taxon>Nostocales</taxon>
        <taxon>Nostocaceae</taxon>
        <taxon>Trichormus</taxon>
    </lineage>
</organism>
<dbReference type="KEGG" id="naz:Aazo_5298"/>
<evidence type="ECO:0000313" key="1">
    <source>
        <dbReference type="EMBL" id="ADI66292.1"/>
    </source>
</evidence>
<dbReference type="AlphaFoldDB" id="D7E5N3"/>
<keyword evidence="1" id="KW-0614">Plasmid</keyword>